<keyword evidence="4" id="KW-0677">Repeat</keyword>
<evidence type="ECO:0000256" key="4">
    <source>
        <dbReference type="ARBA" id="ARBA00022737"/>
    </source>
</evidence>
<dbReference type="PANTHER" id="PTHR24026:SF121">
    <property type="entry name" value="CADHERIN RELATED FAMILY MEMBER 1"/>
    <property type="match status" value="1"/>
</dbReference>
<dbReference type="FunFam" id="2.60.40.60:FF:000122">
    <property type="entry name" value="Cadherin-related family member 1"/>
    <property type="match status" value="1"/>
</dbReference>
<feature type="domain" description="Cadherin" evidence="15">
    <location>
        <begin position="144"/>
        <end position="255"/>
    </location>
</feature>
<name>A0A669E368_ORENI</name>
<keyword evidence="6" id="KW-0130">Cell adhesion</keyword>
<evidence type="ECO:0000256" key="6">
    <source>
        <dbReference type="ARBA" id="ARBA00022889"/>
    </source>
</evidence>
<evidence type="ECO:0000256" key="10">
    <source>
        <dbReference type="ARBA" id="ARBA00044253"/>
    </source>
</evidence>
<evidence type="ECO:0000259" key="15">
    <source>
        <dbReference type="PROSITE" id="PS50268"/>
    </source>
</evidence>
<evidence type="ECO:0000256" key="3">
    <source>
        <dbReference type="ARBA" id="ARBA00022729"/>
    </source>
</evidence>
<dbReference type="SMART" id="SM00112">
    <property type="entry name" value="CA"/>
    <property type="match status" value="6"/>
</dbReference>
<dbReference type="CTD" id="449008"/>
<dbReference type="GeneTree" id="ENSGT00940000155509"/>
<dbReference type="Gene3D" id="2.60.40.60">
    <property type="entry name" value="Cadherins"/>
    <property type="match status" value="6"/>
</dbReference>
<evidence type="ECO:0000256" key="11">
    <source>
        <dbReference type="ARBA" id="ARBA00044335"/>
    </source>
</evidence>
<keyword evidence="3 14" id="KW-0732">Signal</keyword>
<evidence type="ECO:0000256" key="14">
    <source>
        <dbReference type="SAM" id="SignalP"/>
    </source>
</evidence>
<dbReference type="Ensembl" id="ENSONIT00000077868.1">
    <property type="protein sequence ID" value="ENSONIP00000065521.1"/>
    <property type="gene ID" value="ENSONIG00000018494.2"/>
</dbReference>
<keyword evidence="7 13" id="KW-1133">Transmembrane helix</keyword>
<evidence type="ECO:0000256" key="1">
    <source>
        <dbReference type="ARBA" id="ARBA00004167"/>
    </source>
</evidence>
<feature type="transmembrane region" description="Helical" evidence="13">
    <location>
        <begin position="711"/>
        <end position="734"/>
    </location>
</feature>
<reference evidence="16" key="3">
    <citation type="submission" date="2025-09" db="UniProtKB">
        <authorList>
            <consortium name="Ensembl"/>
        </authorList>
    </citation>
    <scope>IDENTIFICATION</scope>
</reference>
<keyword evidence="5 12" id="KW-0106">Calcium</keyword>
<dbReference type="PANTHER" id="PTHR24026">
    <property type="entry name" value="FAT ATYPICAL CADHERIN-RELATED"/>
    <property type="match status" value="1"/>
</dbReference>
<dbReference type="AlphaFoldDB" id="A0A669E368"/>
<evidence type="ECO:0000313" key="17">
    <source>
        <dbReference type="Proteomes" id="UP000005207"/>
    </source>
</evidence>
<dbReference type="InterPro" id="IPR002126">
    <property type="entry name" value="Cadherin-like_dom"/>
</dbReference>
<dbReference type="GO" id="GO:0007156">
    <property type="term" value="P:homophilic cell adhesion via plasma membrane adhesion molecules"/>
    <property type="evidence" value="ECO:0007669"/>
    <property type="project" value="InterPro"/>
</dbReference>
<dbReference type="CDD" id="cd11304">
    <property type="entry name" value="Cadherin_repeat"/>
    <property type="match status" value="4"/>
</dbReference>
<feature type="domain" description="Cadherin" evidence="15">
    <location>
        <begin position="582"/>
        <end position="698"/>
    </location>
</feature>
<keyword evidence="8 13" id="KW-0472">Membrane</keyword>
<dbReference type="GO" id="GO:0005509">
    <property type="term" value="F:calcium ion binding"/>
    <property type="evidence" value="ECO:0007669"/>
    <property type="project" value="UniProtKB-UniRule"/>
</dbReference>
<feature type="domain" description="Cadherin" evidence="15">
    <location>
        <begin position="256"/>
        <end position="362"/>
    </location>
</feature>
<reference evidence="17" key="1">
    <citation type="submission" date="2012-01" db="EMBL/GenBank/DDBJ databases">
        <title>The Genome Sequence of Oreochromis niloticus (Nile Tilapia).</title>
        <authorList>
            <consortium name="Broad Institute Genome Assembly Team"/>
            <consortium name="Broad Institute Sequencing Platform"/>
            <person name="Di Palma F."/>
            <person name="Johnson J."/>
            <person name="Lander E.S."/>
            <person name="Lindblad-Toh K."/>
        </authorList>
    </citation>
    <scope>NUCLEOTIDE SEQUENCE [LARGE SCALE GENOMIC DNA]</scope>
</reference>
<dbReference type="GO" id="GO:0005886">
    <property type="term" value="C:plasma membrane"/>
    <property type="evidence" value="ECO:0007669"/>
    <property type="project" value="InterPro"/>
</dbReference>
<dbReference type="OrthoDB" id="6510378at2759"/>
<dbReference type="SUPFAM" id="SSF49313">
    <property type="entry name" value="Cadherin-like"/>
    <property type="match status" value="6"/>
</dbReference>
<feature type="chain" id="PRO_5025650143" description="Photoreceptor cadherin" evidence="14">
    <location>
        <begin position="28"/>
        <end position="870"/>
    </location>
</feature>
<organism evidence="16 17">
    <name type="scientific">Oreochromis niloticus</name>
    <name type="common">Nile tilapia</name>
    <name type="synonym">Tilapia nilotica</name>
    <dbReference type="NCBI Taxonomy" id="8128"/>
    <lineage>
        <taxon>Eukaryota</taxon>
        <taxon>Metazoa</taxon>
        <taxon>Chordata</taxon>
        <taxon>Craniata</taxon>
        <taxon>Vertebrata</taxon>
        <taxon>Euteleostomi</taxon>
        <taxon>Actinopterygii</taxon>
        <taxon>Neopterygii</taxon>
        <taxon>Teleostei</taxon>
        <taxon>Neoteleostei</taxon>
        <taxon>Acanthomorphata</taxon>
        <taxon>Ovalentaria</taxon>
        <taxon>Cichlomorphae</taxon>
        <taxon>Cichliformes</taxon>
        <taxon>Cichlidae</taxon>
        <taxon>African cichlids</taxon>
        <taxon>Pseudocrenilabrinae</taxon>
        <taxon>Oreochromini</taxon>
        <taxon>Oreochromis</taxon>
    </lineage>
</organism>
<dbReference type="GO" id="GO:0010842">
    <property type="term" value="P:retina layer formation"/>
    <property type="evidence" value="ECO:0007669"/>
    <property type="project" value="Ensembl"/>
</dbReference>
<reference evidence="16" key="2">
    <citation type="submission" date="2025-08" db="UniProtKB">
        <authorList>
            <consortium name="Ensembl"/>
        </authorList>
    </citation>
    <scope>IDENTIFICATION</scope>
</reference>
<dbReference type="FunFam" id="2.60.40.60:FF:000126">
    <property type="entry name" value="Cadherin-related family member 1"/>
    <property type="match status" value="1"/>
</dbReference>
<dbReference type="FunFam" id="2.60.40.60:FF:000111">
    <property type="entry name" value="Cadherin-related family member 1"/>
    <property type="match status" value="1"/>
</dbReference>
<gene>
    <name evidence="16" type="primary">CDHR1</name>
    <name evidence="16" type="synonym">cdhr1a</name>
</gene>
<evidence type="ECO:0000256" key="8">
    <source>
        <dbReference type="ARBA" id="ARBA00023136"/>
    </source>
</evidence>
<feature type="domain" description="Cadherin" evidence="15">
    <location>
        <begin position="368"/>
        <end position="481"/>
    </location>
</feature>
<sequence>MTLFFRMKHVRILHLLLLFVFVHACFAQADFAPYFYDNGPYSYNGNLALFSLSEDTAVGTQIYRLNGTDPEGQEVRYGLSFDPGSKEYFRVDPKSGNITLVEKLDREKQDSIDVLVSITDGQSKVVERVTIFVMDANDEKPEFQNMPAIIDVLETTESGSSIYKVEAVDRDTGSGGSVTYYLQSAQSTLFAIDRHSGVLRIKSGEMLDYEKAKTHFVIVIAKDGGGSFNGKEQFMSSSATLTINVIDAQDTLPSFIGTPYFGYVYEISVPGSEIFTVEARDGDVGNPNPIRYSFDDGDDGVFSINKTSGCITLLTLPIYLKREIFNIKVRASEVSPEGRLMDYEVTTVVIRVVDLNNNPPTFYGENGPQSTFELTMYEHPPEGEILRGLKITVNDSDQGANAKFNLRLIGPGRMLRVVPQTVLNEAQVTILVEDSAAMDYEKYHFLTYKLLAVEIDTPEKFSATADIVIHLLDTNDNAPKFSSDYYIARIPENSPGGSNVVTVTAFDPDSGPWGEVKYSIYGSGAELFLIKPDSGIIYTQPWASLDAEVRSKYNFYVKAEDTEGKYSLAEVFVTVLDLNDHSPAFYDNFLEKTMVIGTPVKIEAVDDDAEVPNNVIEYAIMKAEPENNIFDINADTGEIMLKSYIKSMAIIQNITKKRDCTWSLVVQARDRGHPSLTTTAVVKIDITEATQLKGGPLGSFLMQNRNKPLQILGMLAGIISLMIIVTVLISTATFMRNKKSNRILPNRRVKRRPKTQHTWLFKNPLKRPETNEQKFKVKEEEREPEVIVENVNHNNNAGRILRRWPPPPPPCAPPPPFCLPVERQWVVPTVSATVAPKPLKKAVVTRQDSVNKALVSELKMKLEQKRKSGH</sequence>
<evidence type="ECO:0000256" key="5">
    <source>
        <dbReference type="ARBA" id="ARBA00022837"/>
    </source>
</evidence>
<dbReference type="InParanoid" id="A0A669E368"/>
<dbReference type="KEGG" id="onl:100690479"/>
<dbReference type="OMA" id="NMIDAQD"/>
<proteinExistence type="predicted"/>
<evidence type="ECO:0000256" key="13">
    <source>
        <dbReference type="SAM" id="Phobius"/>
    </source>
</evidence>
<feature type="signal peptide" evidence="14">
    <location>
        <begin position="1"/>
        <end position="27"/>
    </location>
</feature>
<feature type="domain" description="Cadherin" evidence="15">
    <location>
        <begin position="50"/>
        <end position="143"/>
    </location>
</feature>
<feature type="domain" description="Cadherin" evidence="15">
    <location>
        <begin position="482"/>
        <end position="585"/>
    </location>
</feature>
<dbReference type="PROSITE" id="PS50268">
    <property type="entry name" value="CADHERIN_2"/>
    <property type="match status" value="6"/>
</dbReference>
<keyword evidence="17" id="KW-1185">Reference proteome</keyword>
<keyword evidence="2 13" id="KW-0812">Transmembrane</keyword>
<evidence type="ECO:0000256" key="7">
    <source>
        <dbReference type="ARBA" id="ARBA00022989"/>
    </source>
</evidence>
<dbReference type="FunCoup" id="A0A669E368">
    <property type="interactions" value="730"/>
</dbReference>
<dbReference type="PROSITE" id="PS00232">
    <property type="entry name" value="CADHERIN_1"/>
    <property type="match status" value="2"/>
</dbReference>
<evidence type="ECO:0000313" key="16">
    <source>
        <dbReference type="Ensembl" id="ENSONIP00000065521.1"/>
    </source>
</evidence>
<evidence type="ECO:0000256" key="2">
    <source>
        <dbReference type="ARBA" id="ARBA00022692"/>
    </source>
</evidence>
<protein>
    <recommendedName>
        <fullName evidence="10">Photoreceptor cadherin</fullName>
    </recommendedName>
    <alternativeName>
        <fullName evidence="11">Protocadherin-21</fullName>
    </alternativeName>
</protein>
<dbReference type="Pfam" id="PF00028">
    <property type="entry name" value="Cadherin"/>
    <property type="match status" value="4"/>
</dbReference>
<evidence type="ECO:0000256" key="12">
    <source>
        <dbReference type="PROSITE-ProRule" id="PRU00043"/>
    </source>
</evidence>
<dbReference type="InterPro" id="IPR020894">
    <property type="entry name" value="Cadherin_CS"/>
</dbReference>
<evidence type="ECO:0000256" key="9">
    <source>
        <dbReference type="ARBA" id="ARBA00023170"/>
    </source>
</evidence>
<accession>A0A669E368</accession>
<dbReference type="PRINTS" id="PR00205">
    <property type="entry name" value="CADHERIN"/>
</dbReference>
<keyword evidence="9" id="KW-0675">Receptor</keyword>
<dbReference type="Proteomes" id="UP000005207">
    <property type="component" value="Linkage group LG13"/>
</dbReference>
<dbReference type="InterPro" id="IPR015919">
    <property type="entry name" value="Cadherin-like_sf"/>
</dbReference>
<dbReference type="FunFam" id="2.60.40.60:FF:000113">
    <property type="entry name" value="Cadherin-related family member 1"/>
    <property type="match status" value="1"/>
</dbReference>
<comment type="subcellular location">
    <subcellularLocation>
        <location evidence="1">Membrane</location>
        <topology evidence="1">Single-pass membrane protein</topology>
    </subcellularLocation>
</comment>
<dbReference type="FunFam" id="2.60.40.60:FF:000124">
    <property type="entry name" value="Cadherin-related family member 1"/>
    <property type="match status" value="1"/>
</dbReference>